<dbReference type="PANTHER" id="PTHR43032">
    <property type="entry name" value="PROTEIN-METHIONINE-SULFOXIDE REDUCTASE"/>
    <property type="match status" value="1"/>
</dbReference>
<name>A0A381XRU8_9ZZZZ</name>
<reference evidence="2" key="1">
    <citation type="submission" date="2018-05" db="EMBL/GenBank/DDBJ databases">
        <authorList>
            <person name="Lanie J.A."/>
            <person name="Ng W.-L."/>
            <person name="Kazmierczak K.M."/>
            <person name="Andrzejewski T.M."/>
            <person name="Davidsen T.M."/>
            <person name="Wayne K.J."/>
            <person name="Tettelin H."/>
            <person name="Glass J.I."/>
            <person name="Rusch D."/>
            <person name="Podicherti R."/>
            <person name="Tsui H.-C.T."/>
            <person name="Winkler M.E."/>
        </authorList>
    </citation>
    <scope>NUCLEOTIDE SEQUENCE</scope>
</reference>
<dbReference type="Pfam" id="PF00174">
    <property type="entry name" value="Oxidored_molyb"/>
    <property type="match status" value="1"/>
</dbReference>
<evidence type="ECO:0000259" key="1">
    <source>
        <dbReference type="Pfam" id="PF00174"/>
    </source>
</evidence>
<dbReference type="InterPro" id="IPR036374">
    <property type="entry name" value="OxRdtase_Mopterin-bd_sf"/>
</dbReference>
<dbReference type="EMBL" id="UINC01016155">
    <property type="protein sequence ID" value="SVA67479.1"/>
    <property type="molecule type" value="Genomic_DNA"/>
</dbReference>
<evidence type="ECO:0000313" key="2">
    <source>
        <dbReference type="EMBL" id="SVA67479.1"/>
    </source>
</evidence>
<dbReference type="CDD" id="cd02109">
    <property type="entry name" value="arch_bact_SO_family_Moco"/>
    <property type="match status" value="1"/>
</dbReference>
<dbReference type="Gene3D" id="3.90.420.10">
    <property type="entry name" value="Oxidoreductase, molybdopterin-binding domain"/>
    <property type="match status" value="1"/>
</dbReference>
<gene>
    <name evidence="2" type="ORF">METZ01_LOCUS120333</name>
</gene>
<dbReference type="InterPro" id="IPR000572">
    <property type="entry name" value="OxRdtase_Mopterin-bd_dom"/>
</dbReference>
<sequence length="214" mass="24681">MFRWLTRMFTAGASILPNPIEVDHRMASTDNQRVPPGQYLTDKFPVLTFGSTPKVDITTWQFKVFGLVEEELALSWDEFKSLPSTAKTSDFHCVTQWSQLDNTWEGVSIKDVMQLIKPLPTAKFVMLHCYGGYTTNLSLAEMQQNDVLFAYKQEGQDLTADHGGPLRLIVPKLYAWKSAKWVNGMEFMEQNKSGFWEQRGYHMVGDPWKEQRFN</sequence>
<accession>A0A381XRU8</accession>
<protein>
    <recommendedName>
        <fullName evidence="1">Oxidoreductase molybdopterin-binding domain-containing protein</fullName>
    </recommendedName>
</protein>
<dbReference type="SUPFAM" id="SSF56524">
    <property type="entry name" value="Oxidoreductase molybdopterin-binding domain"/>
    <property type="match status" value="1"/>
</dbReference>
<proteinExistence type="predicted"/>
<dbReference type="PANTHER" id="PTHR43032:SF4">
    <property type="entry name" value="OXIDOREDUCTASE MOLYBDOPTERIN-BINDING DOMAIN-CONTAINING PROTEIN"/>
    <property type="match status" value="1"/>
</dbReference>
<organism evidence="2">
    <name type="scientific">marine metagenome</name>
    <dbReference type="NCBI Taxonomy" id="408172"/>
    <lineage>
        <taxon>unclassified sequences</taxon>
        <taxon>metagenomes</taxon>
        <taxon>ecological metagenomes</taxon>
    </lineage>
</organism>
<dbReference type="AlphaFoldDB" id="A0A381XRU8"/>
<feature type="domain" description="Oxidoreductase molybdopterin-binding" evidence="1">
    <location>
        <begin position="50"/>
        <end position="196"/>
    </location>
</feature>